<evidence type="ECO:0000313" key="1">
    <source>
        <dbReference type="EMBL" id="QOQ78876.1"/>
    </source>
</evidence>
<accession>A0A7M1KRA4</accession>
<proteinExistence type="predicted"/>
<dbReference type="EMBL" id="CP063065">
    <property type="protein sequence ID" value="QOQ78876.1"/>
    <property type="molecule type" value="Genomic_DNA"/>
</dbReference>
<sequence>MATCTLNSQLYISLSGGPYCHFQLNEAISLTIHCNNQGRLIITRKS</sequence>
<dbReference type="AlphaFoldDB" id="A0A7M1KRA4"/>
<name>A0A7M1KRA4_9LACT</name>
<gene>
    <name evidence="1" type="ORF">IMX20_07770</name>
</gene>
<protein>
    <submittedName>
        <fullName evidence="1">VOC family protein</fullName>
    </submittedName>
</protein>
<organism evidence="1 2">
    <name type="scientific">Aerococcus urinaeequi</name>
    <dbReference type="NCBI Taxonomy" id="51665"/>
    <lineage>
        <taxon>Bacteria</taxon>
        <taxon>Bacillati</taxon>
        <taxon>Bacillota</taxon>
        <taxon>Bacilli</taxon>
        <taxon>Lactobacillales</taxon>
        <taxon>Aerococcaceae</taxon>
        <taxon>Aerococcus</taxon>
    </lineage>
</organism>
<reference evidence="1 2" key="1">
    <citation type="submission" date="2020-10" db="EMBL/GenBank/DDBJ databases">
        <title>Plasmid carrying two tetracycline resistance determinant.</title>
        <authorList>
            <person name="Yang Q."/>
        </authorList>
    </citation>
    <scope>NUCLEOTIDE SEQUENCE [LARGE SCALE GENOMIC DNA]</scope>
    <source>
        <strain evidence="1 2">T43</strain>
    </source>
</reference>
<evidence type="ECO:0000313" key="2">
    <source>
        <dbReference type="Proteomes" id="UP000595091"/>
    </source>
</evidence>
<dbReference type="Proteomes" id="UP000595091">
    <property type="component" value="Chromosome"/>
</dbReference>